<dbReference type="PROSITE" id="PS51257">
    <property type="entry name" value="PROKAR_LIPOPROTEIN"/>
    <property type="match status" value="1"/>
</dbReference>
<dbReference type="eggNOG" id="COG3637">
    <property type="taxonomic scope" value="Bacteria"/>
</dbReference>
<dbReference type="Pfam" id="PF13505">
    <property type="entry name" value="OMP_b-brl"/>
    <property type="match status" value="1"/>
</dbReference>
<organism evidence="4 5">
    <name type="scientific">Thiorhodovibrio frisius</name>
    <dbReference type="NCBI Taxonomy" id="631362"/>
    <lineage>
        <taxon>Bacteria</taxon>
        <taxon>Pseudomonadati</taxon>
        <taxon>Pseudomonadota</taxon>
        <taxon>Gammaproteobacteria</taxon>
        <taxon>Chromatiales</taxon>
        <taxon>Chromatiaceae</taxon>
        <taxon>Thiorhodovibrio</taxon>
    </lineage>
</organism>
<dbReference type="Gene3D" id="2.40.160.20">
    <property type="match status" value="1"/>
</dbReference>
<evidence type="ECO:0000313" key="5">
    <source>
        <dbReference type="Proteomes" id="UP000002964"/>
    </source>
</evidence>
<dbReference type="InterPro" id="IPR027385">
    <property type="entry name" value="Beta-barrel_OMP"/>
</dbReference>
<keyword evidence="1 2" id="KW-0732">Signal</keyword>
<feature type="domain" description="Outer membrane protein beta-barrel" evidence="3">
    <location>
        <begin position="18"/>
        <end position="232"/>
    </location>
</feature>
<reference evidence="5" key="1">
    <citation type="submission" date="2011-06" db="EMBL/GenBank/DDBJ databases">
        <authorList>
            <consortium name="US DOE Joint Genome Institute (JGI-PGF)"/>
            <person name="Lucas S."/>
            <person name="Han J."/>
            <person name="Lapidus A."/>
            <person name="Cheng J.-F."/>
            <person name="Goodwin L."/>
            <person name="Pitluck S."/>
            <person name="Peters L."/>
            <person name="Land M.L."/>
            <person name="Hauser L."/>
            <person name="Vogl K."/>
            <person name="Liu Z."/>
            <person name="Overmann J."/>
            <person name="Frigaard N.-U."/>
            <person name="Bryant D.A."/>
            <person name="Woyke T.J."/>
        </authorList>
    </citation>
    <scope>NUCLEOTIDE SEQUENCE [LARGE SCALE GENOMIC DNA]</scope>
    <source>
        <strain evidence="5">970</strain>
    </source>
</reference>
<dbReference type="Proteomes" id="UP000002964">
    <property type="component" value="Unassembled WGS sequence"/>
</dbReference>
<accession>H8Z443</accession>
<proteinExistence type="predicted"/>
<evidence type="ECO:0000259" key="3">
    <source>
        <dbReference type="Pfam" id="PF13505"/>
    </source>
</evidence>
<evidence type="ECO:0000256" key="2">
    <source>
        <dbReference type="SAM" id="SignalP"/>
    </source>
</evidence>
<name>H8Z443_9GAMM</name>
<feature type="chain" id="PRO_5003617668" evidence="2">
    <location>
        <begin position="28"/>
        <end position="232"/>
    </location>
</feature>
<feature type="signal peptide" evidence="2">
    <location>
        <begin position="1"/>
        <end position="27"/>
    </location>
</feature>
<dbReference type="AlphaFoldDB" id="H8Z443"/>
<protein>
    <submittedName>
        <fullName evidence="4">Opacity protein</fullName>
    </submittedName>
</protein>
<dbReference type="HOGENOM" id="CLU_1194446_0_0_6"/>
<dbReference type="InterPro" id="IPR011250">
    <property type="entry name" value="OMP/PagP_B-barrel"/>
</dbReference>
<keyword evidence="5" id="KW-1185">Reference proteome</keyword>
<dbReference type="SUPFAM" id="SSF56925">
    <property type="entry name" value="OMPA-like"/>
    <property type="match status" value="1"/>
</dbReference>
<reference evidence="4 5" key="2">
    <citation type="submission" date="2011-11" db="EMBL/GenBank/DDBJ databases">
        <authorList>
            <consortium name="US DOE Joint Genome Institute"/>
            <person name="Lucas S."/>
            <person name="Han J."/>
            <person name="Lapidus A."/>
            <person name="Cheng J.-F."/>
            <person name="Goodwin L."/>
            <person name="Pitluck S."/>
            <person name="Peters L."/>
            <person name="Ovchinnikova G."/>
            <person name="Zhang X."/>
            <person name="Detter J.C."/>
            <person name="Han C."/>
            <person name="Tapia R."/>
            <person name="Land M."/>
            <person name="Hauser L."/>
            <person name="Kyrpides N."/>
            <person name="Ivanova N."/>
            <person name="Pagani I."/>
            <person name="Vogl K."/>
            <person name="Liu Z."/>
            <person name="Overmann J."/>
            <person name="Frigaard N.-U."/>
            <person name="Bryant D."/>
            <person name="Woyke T."/>
        </authorList>
    </citation>
    <scope>NUCLEOTIDE SEQUENCE [LARGE SCALE GENOMIC DNA]</scope>
    <source>
        <strain evidence="4 5">970</strain>
    </source>
</reference>
<evidence type="ECO:0000256" key="1">
    <source>
        <dbReference type="ARBA" id="ARBA00022729"/>
    </source>
</evidence>
<evidence type="ECO:0000313" key="4">
    <source>
        <dbReference type="EMBL" id="EIC20112.1"/>
    </source>
</evidence>
<dbReference type="EMBL" id="JH603170">
    <property type="protein sequence ID" value="EIC20112.1"/>
    <property type="molecule type" value="Genomic_DNA"/>
</dbReference>
<gene>
    <name evidence="4" type="ORF">Thi970DRAFT_03730</name>
</gene>
<dbReference type="RefSeq" id="WP_009150515.1">
    <property type="nucleotide sequence ID" value="NZ_CP121471.1"/>
</dbReference>
<sequence>MVKKRRINWVSCVLPLGLLACAFNAPAQTYLTVEGGKAFADLNLGDFKAFNASIAAGGGQARLKHSDPDTAFVLGIGYQFHPNWGMELLYLDMGKASARSISSDRVGTFTRNRTITESIEQDALAANLVGSVRIKDSLVLKASLGVGHVWQKSHGQATGQTFNSLGQTVVSEAESRSRSSTQWAPVMGLGAGYQINEDWQINLNWRRFADLKPDMLGRMDIDLFTVGVQYHF</sequence>
<dbReference type="STRING" id="631362.Thi970DRAFT_03730"/>